<organism evidence="1 2">
    <name type="scientific">Lupinus albus</name>
    <name type="common">White lupine</name>
    <name type="synonym">Lupinus termis</name>
    <dbReference type="NCBI Taxonomy" id="3870"/>
    <lineage>
        <taxon>Eukaryota</taxon>
        <taxon>Viridiplantae</taxon>
        <taxon>Streptophyta</taxon>
        <taxon>Embryophyta</taxon>
        <taxon>Tracheophyta</taxon>
        <taxon>Spermatophyta</taxon>
        <taxon>Magnoliopsida</taxon>
        <taxon>eudicotyledons</taxon>
        <taxon>Gunneridae</taxon>
        <taxon>Pentapetalae</taxon>
        <taxon>rosids</taxon>
        <taxon>fabids</taxon>
        <taxon>Fabales</taxon>
        <taxon>Fabaceae</taxon>
        <taxon>Papilionoideae</taxon>
        <taxon>50 kb inversion clade</taxon>
        <taxon>genistoids sensu lato</taxon>
        <taxon>core genistoids</taxon>
        <taxon>Genisteae</taxon>
        <taxon>Lupinus</taxon>
    </lineage>
</organism>
<keyword evidence="2" id="KW-1185">Reference proteome</keyword>
<reference evidence="2" key="1">
    <citation type="journal article" date="2020" name="Nat. Commun.">
        <title>Genome sequence of the cluster root forming white lupin.</title>
        <authorList>
            <person name="Hufnagel B."/>
            <person name="Marques A."/>
            <person name="Soriano A."/>
            <person name="Marques L."/>
            <person name="Divol F."/>
            <person name="Doumas P."/>
            <person name="Sallet E."/>
            <person name="Mancinotti D."/>
            <person name="Carrere S."/>
            <person name="Marande W."/>
            <person name="Arribat S."/>
            <person name="Keller J."/>
            <person name="Huneau C."/>
            <person name="Blein T."/>
            <person name="Aime D."/>
            <person name="Laguerre M."/>
            <person name="Taylor J."/>
            <person name="Schubert V."/>
            <person name="Nelson M."/>
            <person name="Geu-Flores F."/>
            <person name="Crespi M."/>
            <person name="Gallardo-Guerrero K."/>
            <person name="Delaux P.-M."/>
            <person name="Salse J."/>
            <person name="Berges H."/>
            <person name="Guyot R."/>
            <person name="Gouzy J."/>
            <person name="Peret B."/>
        </authorList>
    </citation>
    <scope>NUCLEOTIDE SEQUENCE [LARGE SCALE GENOMIC DNA]</scope>
    <source>
        <strain evidence="2">cv. Amiga</strain>
    </source>
</reference>
<dbReference type="Proteomes" id="UP000447434">
    <property type="component" value="Chromosome 16"/>
</dbReference>
<comment type="caution">
    <text evidence="1">The sequence shown here is derived from an EMBL/GenBank/DDBJ whole genome shotgun (WGS) entry which is preliminary data.</text>
</comment>
<gene>
    <name evidence="1" type="ORF">Lalb_Chr16g0378541</name>
</gene>
<evidence type="ECO:0000313" key="1">
    <source>
        <dbReference type="EMBL" id="KAE9596669.1"/>
    </source>
</evidence>
<proteinExistence type="predicted"/>
<protein>
    <submittedName>
        <fullName evidence="1">Uncharacterized protein</fullName>
    </submittedName>
</protein>
<evidence type="ECO:0000313" key="2">
    <source>
        <dbReference type="Proteomes" id="UP000447434"/>
    </source>
</evidence>
<name>A0A6A4P9S5_LUPAL</name>
<sequence length="72" mass="8136">MIRPVIMVLGPCLPRKPSKSKSLTNFCSNGTMSSKKDHANLLVIMKAKPHKLLLCFYSCLTYNSYINISDSW</sequence>
<dbReference type="AlphaFoldDB" id="A0A6A4P9S5"/>
<accession>A0A6A4P9S5</accession>
<dbReference type="EMBL" id="WOCE01000016">
    <property type="protein sequence ID" value="KAE9596669.1"/>
    <property type="molecule type" value="Genomic_DNA"/>
</dbReference>